<comment type="caution">
    <text evidence="2">The sequence shown here is derived from an EMBL/GenBank/DDBJ whole genome shotgun (WGS) entry which is preliminary data.</text>
</comment>
<evidence type="ECO:0000313" key="3">
    <source>
        <dbReference type="Proteomes" id="UP001159363"/>
    </source>
</evidence>
<protein>
    <submittedName>
        <fullName evidence="2">Uncharacterized protein</fullName>
    </submittedName>
</protein>
<dbReference type="EMBL" id="JARBHB010000007">
    <property type="protein sequence ID" value="KAJ8878503.1"/>
    <property type="molecule type" value="Genomic_DNA"/>
</dbReference>
<name>A0ABQ9H2H2_9NEOP</name>
<accession>A0ABQ9H2H2</accession>
<sequence>MTRIQTEGRVVWCEGGRKGVNKPPSHLLEWPRVVRRVRVEGSVPACAFLRWSLLRRCVSCFNSRQMVARSPKDGNSPDRSAKGIIPALLRKDIGAGVERICNRPPAGYEEKDGGFSVGAPDFTTTHSIASLFQGSHFNEFNLRAVHFSSVCYACLGTSERVEIWAALNSEVLRADEGPQWRSGQGARLSRSRAGLDSRRGGSRTLVRGIAPDDAADRRVFSRISRFPCTCIPALLRSSLASPSSALRTSLLGAAQSSPLVVGYKMTSASLNLPLTAFASLGVLSTQDFQNNPGKASEELDATVNSVSTPAYCRGSVGLASDSADGRVHDVDTVSVTDNSLVPATGTCQEVGRYPHLEQHLVSGPDRNKEPKRKLVVDIPRATGDKLDKKTDGEHSSLTESQEALSSHHIDTPHAIYRVLVECTFPTPDDSHLHQLPQS</sequence>
<evidence type="ECO:0000256" key="1">
    <source>
        <dbReference type="SAM" id="MobiDB-lite"/>
    </source>
</evidence>
<gene>
    <name evidence="2" type="ORF">PR048_019081</name>
</gene>
<feature type="compositionally biased region" description="Basic and acidic residues" evidence="1">
    <location>
        <begin position="382"/>
        <end position="396"/>
    </location>
</feature>
<evidence type="ECO:0000313" key="2">
    <source>
        <dbReference type="EMBL" id="KAJ8878503.1"/>
    </source>
</evidence>
<organism evidence="2 3">
    <name type="scientific">Dryococelus australis</name>
    <dbReference type="NCBI Taxonomy" id="614101"/>
    <lineage>
        <taxon>Eukaryota</taxon>
        <taxon>Metazoa</taxon>
        <taxon>Ecdysozoa</taxon>
        <taxon>Arthropoda</taxon>
        <taxon>Hexapoda</taxon>
        <taxon>Insecta</taxon>
        <taxon>Pterygota</taxon>
        <taxon>Neoptera</taxon>
        <taxon>Polyneoptera</taxon>
        <taxon>Phasmatodea</taxon>
        <taxon>Verophasmatodea</taxon>
        <taxon>Anareolatae</taxon>
        <taxon>Phasmatidae</taxon>
        <taxon>Eurycanthinae</taxon>
        <taxon>Dryococelus</taxon>
    </lineage>
</organism>
<proteinExistence type="predicted"/>
<feature type="region of interest" description="Disordered" evidence="1">
    <location>
        <begin position="379"/>
        <end position="408"/>
    </location>
</feature>
<keyword evidence="3" id="KW-1185">Reference proteome</keyword>
<dbReference type="Proteomes" id="UP001159363">
    <property type="component" value="Chromosome 6"/>
</dbReference>
<reference evidence="2 3" key="1">
    <citation type="submission" date="2023-02" db="EMBL/GenBank/DDBJ databases">
        <title>LHISI_Scaffold_Assembly.</title>
        <authorList>
            <person name="Stuart O.P."/>
            <person name="Cleave R."/>
            <person name="Magrath M.J.L."/>
            <person name="Mikheyev A.S."/>
        </authorList>
    </citation>
    <scope>NUCLEOTIDE SEQUENCE [LARGE SCALE GENOMIC DNA]</scope>
    <source>
        <strain evidence="2">Daus_M_001</strain>
        <tissue evidence="2">Leg muscle</tissue>
    </source>
</reference>